<dbReference type="PANTHER" id="PTHR44054:SF2">
    <property type="entry name" value="SYNAPTIC VESICLE MEMBRANE PROTEIN VAT-1 HOMOLOG-LIKE"/>
    <property type="match status" value="1"/>
</dbReference>
<gene>
    <name evidence="2" type="ORF">DEA37_0015242</name>
</gene>
<dbReference type="InterPro" id="IPR052100">
    <property type="entry name" value="SV-ATPase_mito-regulator"/>
</dbReference>
<dbReference type="GO" id="GO:0016491">
    <property type="term" value="F:oxidoreductase activity"/>
    <property type="evidence" value="ECO:0007669"/>
    <property type="project" value="UniProtKB-KW"/>
</dbReference>
<organism evidence="2 3">
    <name type="scientific">Paragonimus westermani</name>
    <dbReference type="NCBI Taxonomy" id="34504"/>
    <lineage>
        <taxon>Eukaryota</taxon>
        <taxon>Metazoa</taxon>
        <taxon>Spiralia</taxon>
        <taxon>Lophotrochozoa</taxon>
        <taxon>Platyhelminthes</taxon>
        <taxon>Trematoda</taxon>
        <taxon>Digenea</taxon>
        <taxon>Plagiorchiida</taxon>
        <taxon>Troglotremata</taxon>
        <taxon>Troglotrematidae</taxon>
        <taxon>Paragonimus</taxon>
    </lineage>
</organism>
<feature type="non-terminal residue" evidence="2">
    <location>
        <position position="1"/>
    </location>
</feature>
<evidence type="ECO:0000256" key="1">
    <source>
        <dbReference type="ARBA" id="ARBA00023002"/>
    </source>
</evidence>
<evidence type="ECO:0000313" key="3">
    <source>
        <dbReference type="Proteomes" id="UP000324629"/>
    </source>
</evidence>
<reference evidence="2 3" key="1">
    <citation type="journal article" date="2019" name="Gigascience">
        <title>Whole-genome sequence of the oriental lung fluke Paragonimus westermani.</title>
        <authorList>
            <person name="Oey H."/>
            <person name="Zakrzewski M."/>
            <person name="Narain K."/>
            <person name="Devi K.R."/>
            <person name="Agatsuma T."/>
            <person name="Nawaratna S."/>
            <person name="Gobert G.N."/>
            <person name="Jones M.K."/>
            <person name="Ragan M.A."/>
            <person name="McManus D.P."/>
            <person name="Krause L."/>
        </authorList>
    </citation>
    <scope>NUCLEOTIDE SEQUENCE [LARGE SCALE GENOMIC DNA]</scope>
    <source>
        <strain evidence="2 3">IND2009</strain>
    </source>
</reference>
<evidence type="ECO:0000313" key="2">
    <source>
        <dbReference type="EMBL" id="KAA3679671.1"/>
    </source>
</evidence>
<keyword evidence="1" id="KW-0560">Oxidoreductase</keyword>
<proteinExistence type="predicted"/>
<evidence type="ECO:0008006" key="4">
    <source>
        <dbReference type="Google" id="ProtNLM"/>
    </source>
</evidence>
<dbReference type="PANTHER" id="PTHR44054">
    <property type="entry name" value="SYNAPTIC VESICLE MEMBRANE PROTEIN VAT-1 HOMOLOG-LIKE"/>
    <property type="match status" value="1"/>
</dbReference>
<protein>
    <recommendedName>
        <fullName evidence="4">Enoyl reductase (ER) domain-containing protein</fullName>
    </recommendedName>
</protein>
<accession>A0A5J4NVX8</accession>
<sequence length="175" mass="19922">LYPQGINVILDCLSGEEFGKSYTLLKPLGKYILYGMSNLVTGDRKNFLNLAKQWFQMERVSPLRLHEENRMLGGFSLKQLLFSRTQGTPCSTSPSVAVDLVREAWTELTKLVNSKSIVPLVDSEWSFEEVKDAMMRLQERKNVGKVVLLPKATPKETRPFLFLIDLIITINNCLL</sequence>
<name>A0A5J4NVX8_9TREM</name>
<comment type="caution">
    <text evidence="2">The sequence shown here is derived from an EMBL/GenBank/DDBJ whole genome shotgun (WGS) entry which is preliminary data.</text>
</comment>
<dbReference type="Proteomes" id="UP000324629">
    <property type="component" value="Unassembled WGS sequence"/>
</dbReference>
<dbReference type="Pfam" id="PF13602">
    <property type="entry name" value="ADH_zinc_N_2"/>
    <property type="match status" value="1"/>
</dbReference>
<dbReference type="EMBL" id="QNGE01000670">
    <property type="protein sequence ID" value="KAA3679671.1"/>
    <property type="molecule type" value="Genomic_DNA"/>
</dbReference>
<dbReference type="AlphaFoldDB" id="A0A5J4NVX8"/>
<keyword evidence="3" id="KW-1185">Reference proteome</keyword>
<dbReference type="Gene3D" id="3.40.50.720">
    <property type="entry name" value="NAD(P)-binding Rossmann-like Domain"/>
    <property type="match status" value="1"/>
</dbReference>